<dbReference type="InterPro" id="IPR003688">
    <property type="entry name" value="TraG/VirD4"/>
</dbReference>
<keyword evidence="6" id="KW-0472">Membrane</keyword>
<accession>A0A3M0SQB1</accession>
<evidence type="ECO:0000256" key="2">
    <source>
        <dbReference type="ARBA" id="ARBA00008806"/>
    </source>
</evidence>
<reference evidence="8 9" key="1">
    <citation type="submission" date="2018-10" db="EMBL/GenBank/DDBJ databases">
        <title>Genome-centric metagenomics revealed C2 chemical producing, CO utilizing Clostridium with novel acetogenic gene cluster.</title>
        <authorList>
            <person name="Kang H."/>
            <person name="Park B."/>
            <person name="Choi I.G."/>
            <person name="Chang I.S."/>
        </authorList>
    </citation>
    <scope>NUCLEOTIDE SEQUENCE [LARGE SCALE GENOMIC DNA]</scope>
    <source>
        <strain evidence="8 9">H21-9</strain>
    </source>
</reference>
<protein>
    <submittedName>
        <fullName evidence="8">Conjugal transfer protein</fullName>
    </submittedName>
</protein>
<organism evidence="8 9">
    <name type="scientific">Clostridium autoethanogenum</name>
    <dbReference type="NCBI Taxonomy" id="84023"/>
    <lineage>
        <taxon>Bacteria</taxon>
        <taxon>Bacillati</taxon>
        <taxon>Bacillota</taxon>
        <taxon>Clostridia</taxon>
        <taxon>Eubacteriales</taxon>
        <taxon>Clostridiaceae</taxon>
        <taxon>Clostridium</taxon>
    </lineage>
</organism>
<dbReference type="SUPFAM" id="SSF52540">
    <property type="entry name" value="P-loop containing nucleoside triphosphate hydrolases"/>
    <property type="match status" value="1"/>
</dbReference>
<keyword evidence="3" id="KW-1003">Cell membrane</keyword>
<dbReference type="InterPro" id="IPR027417">
    <property type="entry name" value="P-loop_NTPase"/>
</dbReference>
<comment type="similarity">
    <text evidence="2">Belongs to the VirD4/TraG family.</text>
</comment>
<feature type="region of interest" description="Disordered" evidence="7">
    <location>
        <begin position="472"/>
        <end position="500"/>
    </location>
</feature>
<keyword evidence="5" id="KW-1133">Transmembrane helix</keyword>
<dbReference type="Proteomes" id="UP000277999">
    <property type="component" value="Unassembled WGS sequence"/>
</dbReference>
<dbReference type="Pfam" id="PF02534">
    <property type="entry name" value="T4SS-DNA_transf"/>
    <property type="match status" value="1"/>
</dbReference>
<dbReference type="EMBL" id="RFAQ01000030">
    <property type="protein sequence ID" value="RMD00252.1"/>
    <property type="molecule type" value="Genomic_DNA"/>
</dbReference>
<name>A0A3M0SQB1_9CLOT</name>
<proteinExistence type="inferred from homology"/>
<evidence type="ECO:0000256" key="7">
    <source>
        <dbReference type="SAM" id="MobiDB-lite"/>
    </source>
</evidence>
<dbReference type="NCBIfam" id="NF045973">
    <property type="entry name" value="conju_CD1115"/>
    <property type="match status" value="1"/>
</dbReference>
<comment type="caution">
    <text evidence="8">The sequence shown here is derived from an EMBL/GenBank/DDBJ whole genome shotgun (WGS) entry which is preliminary data.</text>
</comment>
<feature type="compositionally biased region" description="Low complexity" evidence="7">
    <location>
        <begin position="372"/>
        <end position="391"/>
    </location>
</feature>
<evidence type="ECO:0000256" key="3">
    <source>
        <dbReference type="ARBA" id="ARBA00022475"/>
    </source>
</evidence>
<evidence type="ECO:0000256" key="1">
    <source>
        <dbReference type="ARBA" id="ARBA00004651"/>
    </source>
</evidence>
<dbReference type="Gene3D" id="3.40.50.300">
    <property type="entry name" value="P-loop containing nucleotide triphosphate hydrolases"/>
    <property type="match status" value="2"/>
</dbReference>
<comment type="subcellular location">
    <subcellularLocation>
        <location evidence="1">Cell membrane</location>
        <topology evidence="1">Multi-pass membrane protein</topology>
    </subcellularLocation>
</comment>
<evidence type="ECO:0000256" key="4">
    <source>
        <dbReference type="ARBA" id="ARBA00022692"/>
    </source>
</evidence>
<dbReference type="PANTHER" id="PTHR37937">
    <property type="entry name" value="CONJUGATIVE TRANSFER: DNA TRANSPORT"/>
    <property type="match status" value="1"/>
</dbReference>
<feature type="region of interest" description="Disordered" evidence="7">
    <location>
        <begin position="372"/>
        <end position="393"/>
    </location>
</feature>
<evidence type="ECO:0000313" key="9">
    <source>
        <dbReference type="Proteomes" id="UP000277999"/>
    </source>
</evidence>
<gene>
    <name evidence="8" type="ORF">D9O40_10500</name>
</gene>
<keyword evidence="4" id="KW-0812">Transmembrane</keyword>
<dbReference type="InterPro" id="IPR051539">
    <property type="entry name" value="T4SS-coupling_protein"/>
</dbReference>
<dbReference type="PANTHER" id="PTHR37937:SF1">
    <property type="entry name" value="CONJUGATIVE TRANSFER: DNA TRANSPORT"/>
    <property type="match status" value="1"/>
</dbReference>
<evidence type="ECO:0000256" key="6">
    <source>
        <dbReference type="ARBA" id="ARBA00023136"/>
    </source>
</evidence>
<sequence length="557" mass="63550">MIKKENSNGIVLGIKDNLALVQPTSSELPNRNCFVVGGPGSAKTQSFVVTNVLNERQCSVVATDPKGELYEMTAKIKAAQGYEVHVINFMDMSNSDHYNCFDYVRKDREATTVANTMVAAKNDPKHKDIWYNAQLSLLKALILYSIYEMPVENRNMSGILDFLQDFDPEQNEEGTSSLDEQFLKLNKSHPARRAYELGFKKSQEATRASIIISLLTTIGDYVDQEVADFTSNSDFFLSDVGKRKIMLYVIIPVMDDTWEGLINLFFNQMFQELYTLGAENNSKLPQPVIFLLDEFPNLGRFDNYETFLATCRGYGIACCTIIQNITQLQEKYGREQAESILGNCGIKLCLGNVNDTTAKYFSELAGKTTVKVETSSKSTSKGNKSDSSSSSQNFSYTARNLINADEILTMNPDESVLIITGKYPIKLNKAKQFELYPGMTQKFRVSQKDYERKMTDEVKAFREAKKAEYEKYISSDEKQQEKKENEEKLHEEKIKNVDESDMKDIEMLGKIINEKTEDENKNKDIENKEFENNDEFENMEDLNELIGMEEFQNENEK</sequence>
<dbReference type="CDD" id="cd01127">
    <property type="entry name" value="TrwB_TraG_TraD_VirD4"/>
    <property type="match status" value="1"/>
</dbReference>
<feature type="region of interest" description="Disordered" evidence="7">
    <location>
        <begin position="513"/>
        <end position="535"/>
    </location>
</feature>
<evidence type="ECO:0000256" key="5">
    <source>
        <dbReference type="ARBA" id="ARBA00022989"/>
    </source>
</evidence>
<dbReference type="RefSeq" id="WP_122059224.1">
    <property type="nucleotide sequence ID" value="NZ_RFAQ01000030.1"/>
</dbReference>
<dbReference type="GO" id="GO:0005886">
    <property type="term" value="C:plasma membrane"/>
    <property type="evidence" value="ECO:0007669"/>
    <property type="project" value="UniProtKB-SubCell"/>
</dbReference>
<feature type="compositionally biased region" description="Basic and acidic residues" evidence="7">
    <location>
        <begin position="513"/>
        <end position="531"/>
    </location>
</feature>
<dbReference type="AlphaFoldDB" id="A0A3M0SQB1"/>
<evidence type="ECO:0000313" key="8">
    <source>
        <dbReference type="EMBL" id="RMD00252.1"/>
    </source>
</evidence>